<name>A0A2T7UNZ7_9RHOB</name>
<dbReference type="SUPFAM" id="SSF53597">
    <property type="entry name" value="Dihydrofolate reductase-like"/>
    <property type="match status" value="1"/>
</dbReference>
<keyword evidence="3" id="KW-1185">Reference proteome</keyword>
<dbReference type="GO" id="GO:0008703">
    <property type="term" value="F:5-amino-6-(5-phosphoribosylamino)uracil reductase activity"/>
    <property type="evidence" value="ECO:0007669"/>
    <property type="project" value="InterPro"/>
</dbReference>
<protein>
    <submittedName>
        <fullName evidence="2">Deaminase</fullName>
    </submittedName>
</protein>
<evidence type="ECO:0000313" key="3">
    <source>
        <dbReference type="Proteomes" id="UP000244810"/>
    </source>
</evidence>
<dbReference type="EMBL" id="QDDR01000009">
    <property type="protein sequence ID" value="PVE46384.1"/>
    <property type="molecule type" value="Genomic_DNA"/>
</dbReference>
<evidence type="ECO:0000313" key="2">
    <source>
        <dbReference type="EMBL" id="PVE46384.1"/>
    </source>
</evidence>
<feature type="domain" description="Bacterial bifunctional deaminase-reductase C-terminal" evidence="1">
    <location>
        <begin position="9"/>
        <end position="193"/>
    </location>
</feature>
<organism evidence="2 3">
    <name type="scientific">Pararhodobacter aggregans</name>
    <dbReference type="NCBI Taxonomy" id="404875"/>
    <lineage>
        <taxon>Bacteria</taxon>
        <taxon>Pseudomonadati</taxon>
        <taxon>Pseudomonadota</taxon>
        <taxon>Alphaproteobacteria</taxon>
        <taxon>Rhodobacterales</taxon>
        <taxon>Paracoccaceae</taxon>
        <taxon>Pararhodobacter</taxon>
    </lineage>
</organism>
<accession>A0A2T7UNZ7</accession>
<dbReference type="AlphaFoldDB" id="A0A2T7UNZ7"/>
<proteinExistence type="predicted"/>
<dbReference type="InterPro" id="IPR002734">
    <property type="entry name" value="RibDG_C"/>
</dbReference>
<comment type="caution">
    <text evidence="2">The sequence shown here is derived from an EMBL/GenBank/DDBJ whole genome shotgun (WGS) entry which is preliminary data.</text>
</comment>
<dbReference type="Proteomes" id="UP000244810">
    <property type="component" value="Unassembled WGS sequence"/>
</dbReference>
<reference evidence="2 3" key="1">
    <citation type="journal article" date="2011" name="Syst. Appl. Microbiol.">
        <title>Defluviimonas denitrificans gen. nov., sp. nov., and Pararhodobacter aggregans gen. nov., sp. nov., non-phototrophic Rhodobacteraceae from the biofilter of a marine aquaculture.</title>
        <authorList>
            <person name="Foesel B.U."/>
            <person name="Drake H.L."/>
            <person name="Schramm A."/>
        </authorList>
    </citation>
    <scope>NUCLEOTIDE SEQUENCE [LARGE SCALE GENOMIC DNA]</scope>
    <source>
        <strain evidence="2 3">D1-19</strain>
    </source>
</reference>
<dbReference type="Gene3D" id="3.40.430.10">
    <property type="entry name" value="Dihydrofolate Reductase, subunit A"/>
    <property type="match status" value="1"/>
</dbReference>
<dbReference type="GO" id="GO:0009231">
    <property type="term" value="P:riboflavin biosynthetic process"/>
    <property type="evidence" value="ECO:0007669"/>
    <property type="project" value="InterPro"/>
</dbReference>
<dbReference type="OrthoDB" id="2313602at2"/>
<evidence type="ECO:0000259" key="1">
    <source>
        <dbReference type="Pfam" id="PF01872"/>
    </source>
</evidence>
<dbReference type="RefSeq" id="WP_107753370.1">
    <property type="nucleotide sequence ID" value="NZ_QBKF01000009.1"/>
</dbReference>
<sequence length="213" mass="23312">MSLIRVESFTVSADGYGAGRDQSLEAPMGVNAQGLHGWAFQTRTFRAMFGQEGGSEGADDRIARRGFETIGAWVMGRHMFTHERGPWSDSDWRGWWGETPPYHCPVFVLTHHARPDLRVADTTFHFVTGGLETALTRAKAAARGQDVRLGGGVATLREGFTRGLIDRAHIAVSPVLLGGGESLWQDLDLPALGYQVTETLPTEHATHLTLMRG</sequence>
<dbReference type="Pfam" id="PF01872">
    <property type="entry name" value="RibD_C"/>
    <property type="match status" value="1"/>
</dbReference>
<dbReference type="InterPro" id="IPR024072">
    <property type="entry name" value="DHFR-like_dom_sf"/>
</dbReference>
<gene>
    <name evidence="2" type="ORF">DDE23_17240</name>
</gene>